<name>A0A8H7ABY4_9EURO</name>
<dbReference type="AlphaFoldDB" id="A0A8H7ABY4"/>
<dbReference type="Proteomes" id="UP000606974">
    <property type="component" value="Unassembled WGS sequence"/>
</dbReference>
<keyword evidence="2" id="KW-1185">Reference proteome</keyword>
<protein>
    <submittedName>
        <fullName evidence="1">Uncharacterized protein</fullName>
    </submittedName>
</protein>
<accession>A0A8H7ABY4</accession>
<dbReference type="EMBL" id="JAACFV010000141">
    <property type="protein sequence ID" value="KAF7504321.1"/>
    <property type="molecule type" value="Genomic_DNA"/>
</dbReference>
<proteinExistence type="predicted"/>
<evidence type="ECO:0000313" key="2">
    <source>
        <dbReference type="Proteomes" id="UP000606974"/>
    </source>
</evidence>
<organism evidence="1 2">
    <name type="scientific">Endocarpon pusillum</name>
    <dbReference type="NCBI Taxonomy" id="364733"/>
    <lineage>
        <taxon>Eukaryota</taxon>
        <taxon>Fungi</taxon>
        <taxon>Dikarya</taxon>
        <taxon>Ascomycota</taxon>
        <taxon>Pezizomycotina</taxon>
        <taxon>Eurotiomycetes</taxon>
        <taxon>Chaetothyriomycetidae</taxon>
        <taxon>Verrucariales</taxon>
        <taxon>Verrucariaceae</taxon>
        <taxon>Endocarpon</taxon>
    </lineage>
</organism>
<evidence type="ECO:0000313" key="1">
    <source>
        <dbReference type="EMBL" id="KAF7504321.1"/>
    </source>
</evidence>
<gene>
    <name evidence="1" type="ORF">GJ744_002441</name>
</gene>
<comment type="caution">
    <text evidence="1">The sequence shown here is derived from an EMBL/GenBank/DDBJ whole genome shotgun (WGS) entry which is preliminary data.</text>
</comment>
<reference evidence="1" key="1">
    <citation type="submission" date="2020-02" db="EMBL/GenBank/DDBJ databases">
        <authorList>
            <person name="Palmer J.M."/>
        </authorList>
    </citation>
    <scope>NUCLEOTIDE SEQUENCE</scope>
    <source>
        <strain evidence="1">EPUS1.4</strain>
        <tissue evidence="1">Thallus</tissue>
    </source>
</reference>
<sequence>MIYYPSPQPSIKPSATGAAFPTSLCIPFSLTLLQGPKASMKVTSPVLTLVPTYRFIRGRGLDQRVLYCGKGI</sequence>